<dbReference type="GO" id="GO:0045893">
    <property type="term" value="P:positive regulation of DNA-templated transcription"/>
    <property type="evidence" value="ECO:0000318"/>
    <property type="project" value="GO_Central"/>
</dbReference>
<dbReference type="GO" id="GO:0003713">
    <property type="term" value="F:transcription coactivator activity"/>
    <property type="evidence" value="ECO:0000318"/>
    <property type="project" value="GO_Central"/>
</dbReference>
<dbReference type="EMBL" id="NBSK02000004">
    <property type="protein sequence ID" value="KAJ0209772.1"/>
    <property type="molecule type" value="Genomic_DNA"/>
</dbReference>
<keyword evidence="1" id="KW-0472">Membrane</keyword>
<protein>
    <submittedName>
        <fullName evidence="2">Uncharacterized protein</fullName>
    </submittedName>
</protein>
<keyword evidence="1" id="KW-0812">Transmembrane</keyword>
<dbReference type="SUPFAM" id="SSF50729">
    <property type="entry name" value="PH domain-like"/>
    <property type="match status" value="1"/>
</dbReference>
<proteinExistence type="predicted"/>
<dbReference type="PANTHER" id="PTHR31606:SF1">
    <property type="entry name" value="WW DOMAIN BINDING PROTEIN 2, ISOFORM E"/>
    <property type="match status" value="1"/>
</dbReference>
<evidence type="ECO:0000256" key="1">
    <source>
        <dbReference type="SAM" id="Phobius"/>
    </source>
</evidence>
<keyword evidence="1" id="KW-1133">Transmembrane helix</keyword>
<dbReference type="InterPro" id="IPR044852">
    <property type="entry name" value="WBP2-like"/>
</dbReference>
<dbReference type="GO" id="GO:0031490">
    <property type="term" value="F:chromatin DNA binding"/>
    <property type="evidence" value="ECO:0000318"/>
    <property type="project" value="GO_Central"/>
</dbReference>
<organism evidence="2 3">
    <name type="scientific">Lactuca sativa</name>
    <name type="common">Garden lettuce</name>
    <dbReference type="NCBI Taxonomy" id="4236"/>
    <lineage>
        <taxon>Eukaryota</taxon>
        <taxon>Viridiplantae</taxon>
        <taxon>Streptophyta</taxon>
        <taxon>Embryophyta</taxon>
        <taxon>Tracheophyta</taxon>
        <taxon>Spermatophyta</taxon>
        <taxon>Magnoliopsida</taxon>
        <taxon>eudicotyledons</taxon>
        <taxon>Gunneridae</taxon>
        <taxon>Pentapetalae</taxon>
        <taxon>asterids</taxon>
        <taxon>campanulids</taxon>
        <taxon>Asterales</taxon>
        <taxon>Asteraceae</taxon>
        <taxon>Cichorioideae</taxon>
        <taxon>Cichorieae</taxon>
        <taxon>Lactucinae</taxon>
        <taxon>Lactuca</taxon>
    </lineage>
</organism>
<comment type="caution">
    <text evidence="2">The sequence shown here is derived from an EMBL/GenBank/DDBJ whole genome shotgun (WGS) entry which is preliminary data.</text>
</comment>
<sequence length="251" mass="28658">MTSVRVLDKCDLSEACFHMELSRAAEDSFFDIIRVDASRLGRLRHPGVTRTKMSGGGPPIKQLMALDPNLYGNGMPVVFVNEMFILIRDGVEFEVDKILSFDLRFIILVLGLIFVVLLCFVDEDDHFYLMGTWWNGMVKAKWKIYLSNVCMVFVADKPTNNFIAFDMPLSQLQLKLHYCYNLTFIFGAALWTWIKIQPADFLCNNISGLVEPVVPNDLHRAFCPTHSFKILFKEGGWFSVALDPQIKFGLI</sequence>
<evidence type="ECO:0000313" key="3">
    <source>
        <dbReference type="Proteomes" id="UP000235145"/>
    </source>
</evidence>
<dbReference type="AlphaFoldDB" id="A0A9R1VRT4"/>
<feature type="transmembrane region" description="Helical" evidence="1">
    <location>
        <begin position="103"/>
        <end position="121"/>
    </location>
</feature>
<accession>A0A9R1VRT4</accession>
<keyword evidence="3" id="KW-1185">Reference proteome</keyword>
<dbReference type="GO" id="GO:0005634">
    <property type="term" value="C:nucleus"/>
    <property type="evidence" value="ECO:0000318"/>
    <property type="project" value="GO_Central"/>
</dbReference>
<gene>
    <name evidence="2" type="ORF">LSAT_V11C400188140</name>
</gene>
<name>A0A9R1VRT4_LACSA</name>
<reference evidence="2 3" key="1">
    <citation type="journal article" date="2017" name="Nat. Commun.">
        <title>Genome assembly with in vitro proximity ligation data and whole-genome triplication in lettuce.</title>
        <authorList>
            <person name="Reyes-Chin-Wo S."/>
            <person name="Wang Z."/>
            <person name="Yang X."/>
            <person name="Kozik A."/>
            <person name="Arikit S."/>
            <person name="Song C."/>
            <person name="Xia L."/>
            <person name="Froenicke L."/>
            <person name="Lavelle D.O."/>
            <person name="Truco M.J."/>
            <person name="Xia R."/>
            <person name="Zhu S."/>
            <person name="Xu C."/>
            <person name="Xu H."/>
            <person name="Xu X."/>
            <person name="Cox K."/>
            <person name="Korf I."/>
            <person name="Meyers B.C."/>
            <person name="Michelmore R.W."/>
        </authorList>
    </citation>
    <scope>NUCLEOTIDE SEQUENCE [LARGE SCALE GENOMIC DNA]</scope>
    <source>
        <strain evidence="3">cv. Salinas</strain>
        <tissue evidence="2">Seedlings</tissue>
    </source>
</reference>
<evidence type="ECO:0000313" key="2">
    <source>
        <dbReference type="EMBL" id="KAJ0209772.1"/>
    </source>
</evidence>
<dbReference type="Proteomes" id="UP000235145">
    <property type="component" value="Unassembled WGS sequence"/>
</dbReference>
<dbReference type="PANTHER" id="PTHR31606">
    <property type="entry name" value="WW DOMAIN BINDING PROTEIN 2, ISOFORM E"/>
    <property type="match status" value="1"/>
</dbReference>